<dbReference type="InterPro" id="IPR006683">
    <property type="entry name" value="Thioestr_dom"/>
</dbReference>
<sequence length="170" mass="18730">MIVDPTTLRPIVNVDGQTCFGCGVHNPVGLHMEFYTDDRQVYSFLSIPAAMAGWDQTAHGGIVSTILDEIMGWSVIYLLRKIGVTKTMTVTFLKPVQVEQPLTVIGSIEEIVSEREVLVNGVLHGEDGAVYATSRATFVPMSAKTAVRLKVMSSPYLERFLPVLEQDWAT</sequence>
<dbReference type="CDD" id="cd03443">
    <property type="entry name" value="PaaI_thioesterase"/>
    <property type="match status" value="1"/>
</dbReference>
<dbReference type="Pfam" id="PF03061">
    <property type="entry name" value="4HBT"/>
    <property type="match status" value="1"/>
</dbReference>
<evidence type="ECO:0000313" key="3">
    <source>
        <dbReference type="Proteomes" id="UP000596092"/>
    </source>
</evidence>
<accession>A0A7T5VAW2</accession>
<dbReference type="Gene3D" id="3.10.129.10">
    <property type="entry name" value="Hotdog Thioesterase"/>
    <property type="match status" value="1"/>
</dbReference>
<dbReference type="PANTHER" id="PTHR47260:SF1">
    <property type="entry name" value="UPF0644 PROTEIN PB2B4.06"/>
    <property type="match status" value="1"/>
</dbReference>
<dbReference type="Proteomes" id="UP000596092">
    <property type="component" value="Chromosome"/>
</dbReference>
<dbReference type="GO" id="GO:0016790">
    <property type="term" value="F:thiolester hydrolase activity"/>
    <property type="evidence" value="ECO:0007669"/>
    <property type="project" value="UniProtKB-ARBA"/>
</dbReference>
<evidence type="ECO:0000313" key="2">
    <source>
        <dbReference type="EMBL" id="QQG64501.1"/>
    </source>
</evidence>
<reference evidence="2 3" key="1">
    <citation type="submission" date="2020-05" db="EMBL/GenBank/DDBJ databases">
        <title>Complete genome of Desulfobulbus oligotrophicus.</title>
        <authorList>
            <person name="Podar M."/>
        </authorList>
    </citation>
    <scope>NUCLEOTIDE SEQUENCE [LARGE SCALE GENOMIC DNA]</scope>
    <source>
        <strain evidence="2 3">Prop6</strain>
    </source>
</reference>
<gene>
    <name evidence="2" type="ORF">HP555_00835</name>
</gene>
<organism evidence="2 3">
    <name type="scientific">Desulfobulbus oligotrophicus</name>
    <dbReference type="NCBI Taxonomy" id="1909699"/>
    <lineage>
        <taxon>Bacteria</taxon>
        <taxon>Pseudomonadati</taxon>
        <taxon>Thermodesulfobacteriota</taxon>
        <taxon>Desulfobulbia</taxon>
        <taxon>Desulfobulbales</taxon>
        <taxon>Desulfobulbaceae</taxon>
        <taxon>Desulfobulbus</taxon>
    </lineage>
</organism>
<evidence type="ECO:0000259" key="1">
    <source>
        <dbReference type="Pfam" id="PF03061"/>
    </source>
</evidence>
<dbReference type="PANTHER" id="PTHR47260">
    <property type="entry name" value="UPF0644 PROTEIN PB2B4.06"/>
    <property type="match status" value="1"/>
</dbReference>
<dbReference type="InterPro" id="IPR052061">
    <property type="entry name" value="PTE-AB_protein"/>
</dbReference>
<dbReference type="EMBL" id="CP054140">
    <property type="protein sequence ID" value="QQG64501.1"/>
    <property type="molecule type" value="Genomic_DNA"/>
</dbReference>
<dbReference type="KEGG" id="dog:HP555_00835"/>
<dbReference type="AlphaFoldDB" id="A0A7T5VAW2"/>
<dbReference type="RefSeq" id="WP_199263334.1">
    <property type="nucleotide sequence ID" value="NZ_CP054140.1"/>
</dbReference>
<protein>
    <submittedName>
        <fullName evidence="2">PaaI family thioesterase</fullName>
    </submittedName>
</protein>
<keyword evidence="3" id="KW-1185">Reference proteome</keyword>
<dbReference type="SUPFAM" id="SSF54637">
    <property type="entry name" value="Thioesterase/thiol ester dehydrase-isomerase"/>
    <property type="match status" value="1"/>
</dbReference>
<proteinExistence type="predicted"/>
<dbReference type="InterPro" id="IPR029069">
    <property type="entry name" value="HotDog_dom_sf"/>
</dbReference>
<feature type="domain" description="Thioesterase" evidence="1">
    <location>
        <begin position="57"/>
        <end position="110"/>
    </location>
</feature>
<name>A0A7T5VAW2_9BACT</name>